<evidence type="ECO:0000313" key="2">
    <source>
        <dbReference type="Proteomes" id="UP000242146"/>
    </source>
</evidence>
<proteinExistence type="predicted"/>
<accession>A0A1X2G7Y2</accession>
<dbReference type="AlphaFoldDB" id="A0A1X2G7Y2"/>
<dbReference type="EMBL" id="MCGT01000034">
    <property type="protein sequence ID" value="ORX47232.1"/>
    <property type="molecule type" value="Genomic_DNA"/>
</dbReference>
<protein>
    <recommendedName>
        <fullName evidence="3">Fungal-type protein kinase domain-containing protein</fullName>
    </recommendedName>
</protein>
<name>A0A1X2G7Y2_9FUNG</name>
<keyword evidence="2" id="KW-1185">Reference proteome</keyword>
<evidence type="ECO:0000313" key="1">
    <source>
        <dbReference type="EMBL" id="ORX47232.1"/>
    </source>
</evidence>
<organism evidence="1 2">
    <name type="scientific">Hesseltinella vesiculosa</name>
    <dbReference type="NCBI Taxonomy" id="101127"/>
    <lineage>
        <taxon>Eukaryota</taxon>
        <taxon>Fungi</taxon>
        <taxon>Fungi incertae sedis</taxon>
        <taxon>Mucoromycota</taxon>
        <taxon>Mucoromycotina</taxon>
        <taxon>Mucoromycetes</taxon>
        <taxon>Mucorales</taxon>
        <taxon>Cunninghamellaceae</taxon>
        <taxon>Hesseltinella</taxon>
    </lineage>
</organism>
<reference evidence="1 2" key="1">
    <citation type="submission" date="2016-07" db="EMBL/GenBank/DDBJ databases">
        <title>Pervasive Adenine N6-methylation of Active Genes in Fungi.</title>
        <authorList>
            <consortium name="DOE Joint Genome Institute"/>
            <person name="Mondo S.J."/>
            <person name="Dannebaum R.O."/>
            <person name="Kuo R.C."/>
            <person name="Labutti K."/>
            <person name="Haridas S."/>
            <person name="Kuo A."/>
            <person name="Salamov A."/>
            <person name="Ahrendt S.R."/>
            <person name="Lipzen A."/>
            <person name="Sullivan W."/>
            <person name="Andreopoulos W.B."/>
            <person name="Clum A."/>
            <person name="Lindquist E."/>
            <person name="Daum C."/>
            <person name="Ramamoorthy G.K."/>
            <person name="Gryganskyi A."/>
            <person name="Culley D."/>
            <person name="Magnuson J.K."/>
            <person name="James T.Y."/>
            <person name="O'Malley M.A."/>
            <person name="Stajich J.E."/>
            <person name="Spatafora J.W."/>
            <person name="Visel A."/>
            <person name="Grigoriev I.V."/>
        </authorList>
    </citation>
    <scope>NUCLEOTIDE SEQUENCE [LARGE SCALE GENOMIC DNA]</scope>
    <source>
        <strain evidence="1 2">NRRL 3301</strain>
    </source>
</reference>
<dbReference type="Proteomes" id="UP000242146">
    <property type="component" value="Unassembled WGS sequence"/>
</dbReference>
<sequence length="240" mass="26666">MFEGSNLTDTRIKLLELSIEAEGYNKNVLLAIESLLPALKDLNIDHVGESELTSSYIHPFIQALFAIDRDNTVAKCANITTFDEDSRKRPDYAVDIFDSCTYDFTSCVGEVKPKNATQASKVVDFVKLCTFAAEALKDGLNHFIFFQALDKEVTFYHMIYKAGIYATVEIGTVTIPTRKNDLVNIISCLDTMTTVAEIHADIKHIEGANKITYAPVLPLDIGSLKKSLPVKRKPSLSTIH</sequence>
<gene>
    <name evidence="1" type="ORF">DM01DRAFT_1339253</name>
</gene>
<evidence type="ECO:0008006" key="3">
    <source>
        <dbReference type="Google" id="ProtNLM"/>
    </source>
</evidence>
<dbReference type="OrthoDB" id="2281596at2759"/>
<comment type="caution">
    <text evidence="1">The sequence shown here is derived from an EMBL/GenBank/DDBJ whole genome shotgun (WGS) entry which is preliminary data.</text>
</comment>